<dbReference type="Pfam" id="PF01545">
    <property type="entry name" value="Cation_efflux"/>
    <property type="match status" value="1"/>
</dbReference>
<dbReference type="GO" id="GO:0005886">
    <property type="term" value="C:plasma membrane"/>
    <property type="evidence" value="ECO:0007669"/>
    <property type="project" value="TreeGrafter"/>
</dbReference>
<reference evidence="12" key="1">
    <citation type="journal article" date="2012" name="Proc. Natl. Acad. Sci. U.S.A.">
        <title>Antigenic diversity is generated by distinct evolutionary mechanisms in African trypanosome species.</title>
        <authorList>
            <person name="Jackson A.P."/>
            <person name="Berry A."/>
            <person name="Aslett M."/>
            <person name="Allison H.C."/>
            <person name="Burton P."/>
            <person name="Vavrova-Anderson J."/>
            <person name="Brown R."/>
            <person name="Browne H."/>
            <person name="Corton N."/>
            <person name="Hauser H."/>
            <person name="Gamble J."/>
            <person name="Gilderthorp R."/>
            <person name="Marcello L."/>
            <person name="McQuillan J."/>
            <person name="Otto T.D."/>
            <person name="Quail M.A."/>
            <person name="Sanders M.J."/>
            <person name="van Tonder A."/>
            <person name="Ginger M.L."/>
            <person name="Field M.C."/>
            <person name="Barry J.D."/>
            <person name="Hertz-Fowler C."/>
            <person name="Berriman M."/>
        </authorList>
    </citation>
    <scope>NUCLEOTIDE SEQUENCE</scope>
    <source>
        <strain evidence="12">Y486</strain>
    </source>
</reference>
<evidence type="ECO:0000256" key="9">
    <source>
        <dbReference type="SAM" id="Phobius"/>
    </source>
</evidence>
<dbReference type="NCBIfam" id="TIGR01297">
    <property type="entry name" value="CDF"/>
    <property type="match status" value="1"/>
</dbReference>
<feature type="domain" description="Cation efflux protein cytoplasmic" evidence="11">
    <location>
        <begin position="343"/>
        <end position="418"/>
    </location>
</feature>
<organism evidence="12">
    <name type="scientific">Trypanosoma vivax (strain Y486)</name>
    <dbReference type="NCBI Taxonomy" id="1055687"/>
    <lineage>
        <taxon>Eukaryota</taxon>
        <taxon>Discoba</taxon>
        <taxon>Euglenozoa</taxon>
        <taxon>Kinetoplastea</taxon>
        <taxon>Metakinetoplastina</taxon>
        <taxon>Trypanosomatida</taxon>
        <taxon>Trypanosomatidae</taxon>
        <taxon>Trypanosoma</taxon>
        <taxon>Duttonella</taxon>
    </lineage>
</organism>
<accession>G0U6G9</accession>
<evidence type="ECO:0000256" key="3">
    <source>
        <dbReference type="ARBA" id="ARBA00022448"/>
    </source>
</evidence>
<name>G0U6G9_TRYVY</name>
<evidence type="ECO:0000256" key="1">
    <source>
        <dbReference type="ARBA" id="ARBA00004141"/>
    </source>
</evidence>
<dbReference type="SUPFAM" id="SSF160240">
    <property type="entry name" value="Cation efflux protein cytoplasmic domain-like"/>
    <property type="match status" value="1"/>
</dbReference>
<dbReference type="OMA" id="LSMQLIW"/>
<dbReference type="VEuPathDB" id="TriTrypDB:TvY486_1005240"/>
<keyword evidence="5" id="KW-0862">Zinc</keyword>
<dbReference type="Pfam" id="PF16916">
    <property type="entry name" value="ZT_dimer"/>
    <property type="match status" value="1"/>
</dbReference>
<keyword evidence="4 9" id="KW-0812">Transmembrane</keyword>
<evidence type="ECO:0000256" key="5">
    <source>
        <dbReference type="ARBA" id="ARBA00022906"/>
    </source>
</evidence>
<evidence type="ECO:0000256" key="7">
    <source>
        <dbReference type="ARBA" id="ARBA00023065"/>
    </source>
</evidence>
<evidence type="ECO:0000256" key="4">
    <source>
        <dbReference type="ARBA" id="ARBA00022692"/>
    </source>
</evidence>
<feature type="transmembrane region" description="Helical" evidence="9">
    <location>
        <begin position="60"/>
        <end position="81"/>
    </location>
</feature>
<feature type="transmembrane region" description="Helical" evidence="9">
    <location>
        <begin position="33"/>
        <end position="54"/>
    </location>
</feature>
<dbReference type="SUPFAM" id="SSF161111">
    <property type="entry name" value="Cation efflux protein transmembrane domain-like"/>
    <property type="match status" value="1"/>
</dbReference>
<dbReference type="EMBL" id="HE573026">
    <property type="protein sequence ID" value="CCC51473.1"/>
    <property type="molecule type" value="Genomic_DNA"/>
</dbReference>
<evidence type="ECO:0000313" key="12">
    <source>
        <dbReference type="EMBL" id="CCC51473.1"/>
    </source>
</evidence>
<keyword evidence="5" id="KW-0864">Zinc transport</keyword>
<dbReference type="PANTHER" id="PTHR11562">
    <property type="entry name" value="CATION EFFLUX PROTEIN/ ZINC TRANSPORTER"/>
    <property type="match status" value="1"/>
</dbReference>
<dbReference type="InterPro" id="IPR002524">
    <property type="entry name" value="Cation_efflux"/>
</dbReference>
<evidence type="ECO:0008006" key="13">
    <source>
        <dbReference type="Google" id="ProtNLM"/>
    </source>
</evidence>
<evidence type="ECO:0000256" key="2">
    <source>
        <dbReference type="ARBA" id="ARBA00008873"/>
    </source>
</evidence>
<feature type="transmembrane region" description="Helical" evidence="9">
    <location>
        <begin position="101"/>
        <end position="120"/>
    </location>
</feature>
<keyword evidence="3" id="KW-0813">Transport</keyword>
<dbReference type="GO" id="GO:0005385">
    <property type="term" value="F:zinc ion transmembrane transporter activity"/>
    <property type="evidence" value="ECO:0007669"/>
    <property type="project" value="TreeGrafter"/>
</dbReference>
<sequence>MDCEYALDDVVAVKCVGVDDGVLRVVPPKTQHCLFISVIACIILMSAEGTFGFFSGSLAIISHAVHMFVCVVALGLSLCALLMSTWRLTPVRTYGWRRMEVIGAFASILMLWMLSLWILLRATFSMAELANCAANVGRESCEGINTRMMLGVCISSLITNLLLAAFLYRTVGSGLYGAGISSGGYEPVRIHNPGYGHELSQHREHGVDSRSYHTGNGLPHSDDMVVFDDEVLKNTSHTSDFRYDPDDPGFADEDNLLFVRREENVNVRLVTCLVRCGCLQAVGSVVAAVLISLGGGSPDGSRSRHSYYNLADPLTSAIFAVATVYASTGLMREVFFILLEQCPSSVEYDIVRDTLCDIERVGSVEDLHIWTVAPGFCTLSAHLCIDGRTVAEEANKIVMEAEMRCKIMGIVHTTIQLNYAEHGTSAYAK</sequence>
<dbReference type="InterPro" id="IPR050681">
    <property type="entry name" value="CDF/SLC30A"/>
</dbReference>
<evidence type="ECO:0000259" key="11">
    <source>
        <dbReference type="Pfam" id="PF16916"/>
    </source>
</evidence>
<gene>
    <name evidence="12" type="ORF">TVY486_1005240</name>
</gene>
<keyword evidence="6 9" id="KW-1133">Transmembrane helix</keyword>
<dbReference type="InterPro" id="IPR027470">
    <property type="entry name" value="Cation_efflux_CTD"/>
</dbReference>
<feature type="transmembrane region" description="Helical" evidence="9">
    <location>
        <begin position="148"/>
        <end position="168"/>
    </location>
</feature>
<comment type="subcellular location">
    <subcellularLocation>
        <location evidence="1">Membrane</location>
        <topology evidence="1">Multi-pass membrane protein</topology>
    </subcellularLocation>
</comment>
<evidence type="ECO:0000259" key="10">
    <source>
        <dbReference type="Pfam" id="PF01545"/>
    </source>
</evidence>
<dbReference type="InterPro" id="IPR036837">
    <property type="entry name" value="Cation_efflux_CTD_sf"/>
</dbReference>
<protein>
    <recommendedName>
        <fullName evidence="13">Cation transporter</fullName>
    </recommendedName>
</protein>
<dbReference type="PANTHER" id="PTHR11562:SF17">
    <property type="entry name" value="RE54080P-RELATED"/>
    <property type="match status" value="1"/>
</dbReference>
<dbReference type="InterPro" id="IPR027469">
    <property type="entry name" value="Cation_efflux_TMD_sf"/>
</dbReference>
<feature type="domain" description="Cation efflux protein transmembrane" evidence="10">
    <location>
        <begin position="34"/>
        <end position="339"/>
    </location>
</feature>
<dbReference type="AlphaFoldDB" id="G0U6G9"/>
<evidence type="ECO:0000256" key="6">
    <source>
        <dbReference type="ARBA" id="ARBA00022989"/>
    </source>
</evidence>
<proteinExistence type="inferred from homology"/>
<keyword evidence="8 9" id="KW-0472">Membrane</keyword>
<evidence type="ECO:0000256" key="8">
    <source>
        <dbReference type="ARBA" id="ARBA00023136"/>
    </source>
</evidence>
<dbReference type="Gene3D" id="1.20.1510.10">
    <property type="entry name" value="Cation efflux protein transmembrane domain"/>
    <property type="match status" value="1"/>
</dbReference>
<dbReference type="InterPro" id="IPR058533">
    <property type="entry name" value="Cation_efflux_TM"/>
</dbReference>
<keyword evidence="7" id="KW-0406">Ion transport</keyword>
<comment type="similarity">
    <text evidence="2">Belongs to the cation diffusion facilitator (CDF) transporter (TC 2.A.4) family. SLC30A subfamily.</text>
</comment>